<reference evidence="1" key="1">
    <citation type="submission" date="2023-10" db="EMBL/GenBank/DDBJ databases">
        <title>Whole genome sequencing of actinobacterial strain Amycolatopsis sp. (BCA-696) identifies the underlying plant growth-promoting genes.</title>
        <authorList>
            <person name="Gandham P."/>
            <person name="Vadla N."/>
            <person name="Saji A."/>
            <person name="Srinivas V."/>
            <person name="Ruperao P."/>
            <person name="Selvanayagam S."/>
            <person name="Saxena R.K."/>
            <person name="Rathore A."/>
            <person name="Gopalakrishnan S."/>
            <person name="Thakur V."/>
        </authorList>
    </citation>
    <scope>NUCLEOTIDE SEQUENCE</scope>
    <source>
        <strain evidence="1">BCA-696</strain>
    </source>
</reference>
<dbReference type="EMBL" id="CP150484">
    <property type="protein sequence ID" value="WYW17562.1"/>
    <property type="molecule type" value="Genomic_DNA"/>
</dbReference>
<gene>
    <name evidence="1" type="ORF">LCL61_18600</name>
</gene>
<sequence length="90" mass="10199">MVRHKPYSLGRSTVDEAFFEMHLPDYDFHLFTESGTGQDSVRYHAGPTLPRLAQPTPPGPHLFFVDADRGRGSVLYHRYDGHYGLITPTP</sequence>
<accession>A0ACD5BDR9</accession>
<proteinExistence type="predicted"/>
<protein>
    <submittedName>
        <fullName evidence="1">Sigma 54 modulation/S30EA ribosomal C-terminal domain-containing protein</fullName>
    </submittedName>
</protein>
<evidence type="ECO:0000313" key="2">
    <source>
        <dbReference type="Proteomes" id="UP001456344"/>
    </source>
</evidence>
<name>A0ACD5BDR9_9PSEU</name>
<keyword evidence="2" id="KW-1185">Reference proteome</keyword>
<organism evidence="1 2">
    <name type="scientific">Amycolatopsis coloradensis</name>
    <dbReference type="NCBI Taxonomy" id="76021"/>
    <lineage>
        <taxon>Bacteria</taxon>
        <taxon>Bacillati</taxon>
        <taxon>Actinomycetota</taxon>
        <taxon>Actinomycetes</taxon>
        <taxon>Pseudonocardiales</taxon>
        <taxon>Pseudonocardiaceae</taxon>
        <taxon>Amycolatopsis</taxon>
    </lineage>
</organism>
<evidence type="ECO:0000313" key="1">
    <source>
        <dbReference type="EMBL" id="WYW17562.1"/>
    </source>
</evidence>
<dbReference type="Proteomes" id="UP001456344">
    <property type="component" value="Chromosome"/>
</dbReference>